<organism evidence="1 2">
    <name type="scientific">Listeria monocytogenes</name>
    <dbReference type="NCBI Taxonomy" id="1639"/>
    <lineage>
        <taxon>Bacteria</taxon>
        <taxon>Bacillati</taxon>
        <taxon>Bacillota</taxon>
        <taxon>Bacilli</taxon>
        <taxon>Bacillales</taxon>
        <taxon>Listeriaceae</taxon>
        <taxon>Listeria</taxon>
    </lineage>
</organism>
<feature type="non-terminal residue" evidence="1">
    <location>
        <position position="1"/>
    </location>
</feature>
<comment type="caution">
    <text evidence="1">The sequence shown here is derived from an EMBL/GenBank/DDBJ whole genome shotgun (WGS) entry which is preliminary data.</text>
</comment>
<dbReference type="EMBL" id="AANEHK010000029">
    <property type="protein sequence ID" value="EDO0987294.1"/>
    <property type="molecule type" value="Genomic_DNA"/>
</dbReference>
<dbReference type="Proteomes" id="UP000467536">
    <property type="component" value="Unassembled WGS sequence"/>
</dbReference>
<sequence length="21" mass="2436">LIVSQSCRLEEDIFKAEVNNK</sequence>
<name>A0A826ET76_LISMN</name>
<gene>
    <name evidence="1" type="ORF">FV747_14940</name>
</gene>
<reference evidence="1 2" key="1">
    <citation type="submission" date="2019-08" db="EMBL/GenBank/DDBJ databases">
        <authorList>
            <person name="Ashton P.M."/>
            <person name="Dallman T."/>
            <person name="Nair S."/>
            <person name="De Pinna E."/>
            <person name="Peters T."/>
            <person name="Grant K."/>
        </authorList>
    </citation>
    <scope>NUCLEOTIDE SEQUENCE [LARGE SCALE GENOMIC DNA]</scope>
    <source>
        <strain evidence="1 2">788324</strain>
    </source>
</reference>
<evidence type="ECO:0000313" key="2">
    <source>
        <dbReference type="Proteomes" id="UP000467536"/>
    </source>
</evidence>
<protein>
    <submittedName>
        <fullName evidence="1">Chorismate mutase</fullName>
    </submittedName>
</protein>
<evidence type="ECO:0000313" key="1">
    <source>
        <dbReference type="EMBL" id="EDO0987294.1"/>
    </source>
</evidence>
<dbReference type="AlphaFoldDB" id="A0A826ET76"/>
<proteinExistence type="predicted"/>
<accession>A0A826ET76</accession>